<reference evidence="1 2" key="1">
    <citation type="submission" date="2014-03" db="EMBL/GenBank/DDBJ databases">
        <title>Bradyrhizobium valentinum sp. nov., isolated from effective nodules of Lupinus mariae-josephae, a lupine endemic of basic-lime soils in Eastern Spain.</title>
        <authorList>
            <person name="Duran D."/>
            <person name="Rey L."/>
            <person name="Navarro A."/>
            <person name="Busquets A."/>
            <person name="Imperial J."/>
            <person name="Ruiz-Argueso T."/>
        </authorList>
    </citation>
    <scope>NUCLEOTIDE SEQUENCE [LARGE SCALE GENOMIC DNA]</scope>
    <source>
        <strain evidence="1 2">Ro19</strain>
    </source>
</reference>
<organism evidence="1 2">
    <name type="scientific">Bradyrhizobium retamae</name>
    <dbReference type="NCBI Taxonomy" id="1300035"/>
    <lineage>
        <taxon>Bacteria</taxon>
        <taxon>Pseudomonadati</taxon>
        <taxon>Pseudomonadota</taxon>
        <taxon>Alphaproteobacteria</taxon>
        <taxon>Hyphomicrobiales</taxon>
        <taxon>Nitrobacteraceae</taxon>
        <taxon>Bradyrhizobium</taxon>
    </lineage>
</organism>
<comment type="caution">
    <text evidence="1">The sequence shown here is derived from an EMBL/GenBank/DDBJ whole genome shotgun (WGS) entry which is preliminary data.</text>
</comment>
<dbReference type="AlphaFoldDB" id="A0A0R3MY24"/>
<dbReference type="OrthoDB" id="1364128at2"/>
<dbReference type="InterPro" id="IPR019587">
    <property type="entry name" value="Polyketide_cyclase/dehydratase"/>
</dbReference>
<sequence>MARVYVSAVMDVPIEQAWGVLRDFNALPVYHRFFAKSDIEGGKPSDQIGCVRSFYNHEGGHIREELLTLSDREHTCCYRILSVTSLAVQDYVAEMRLKPITEGNKTFGEWWAEYDVADKDAASVHQVVSDTFRFAFEGAEEVAKQRWKK</sequence>
<proteinExistence type="predicted"/>
<evidence type="ECO:0000313" key="2">
    <source>
        <dbReference type="Proteomes" id="UP000052023"/>
    </source>
</evidence>
<dbReference type="PANTHER" id="PTHR39332:SF7">
    <property type="entry name" value="SRPBCC FAMILY PROTEIN"/>
    <property type="match status" value="1"/>
</dbReference>
<dbReference type="Proteomes" id="UP000052023">
    <property type="component" value="Unassembled WGS sequence"/>
</dbReference>
<dbReference type="EMBL" id="LLYA01000162">
    <property type="protein sequence ID" value="KRR22672.1"/>
    <property type="molecule type" value="Genomic_DNA"/>
</dbReference>
<evidence type="ECO:0000313" key="1">
    <source>
        <dbReference type="EMBL" id="KRR22672.1"/>
    </source>
</evidence>
<dbReference type="PANTHER" id="PTHR39332">
    <property type="entry name" value="BLL4707 PROTEIN"/>
    <property type="match status" value="1"/>
</dbReference>
<name>A0A0R3MY24_9BRAD</name>
<gene>
    <name evidence="1" type="ORF">CQ13_28165</name>
</gene>
<dbReference type="Gene3D" id="3.30.530.20">
    <property type="match status" value="1"/>
</dbReference>
<dbReference type="RefSeq" id="WP_057845050.1">
    <property type="nucleotide sequence ID" value="NZ_LLYA01000162.1"/>
</dbReference>
<keyword evidence="2" id="KW-1185">Reference proteome</keyword>
<dbReference type="Pfam" id="PF10604">
    <property type="entry name" value="Polyketide_cyc2"/>
    <property type="match status" value="1"/>
</dbReference>
<dbReference type="SUPFAM" id="SSF55961">
    <property type="entry name" value="Bet v1-like"/>
    <property type="match status" value="1"/>
</dbReference>
<dbReference type="InterPro" id="IPR023393">
    <property type="entry name" value="START-like_dom_sf"/>
</dbReference>
<protein>
    <submittedName>
        <fullName evidence="1">Polyketide cyclase</fullName>
    </submittedName>
</protein>
<accession>A0A0R3MY24</accession>
<dbReference type="CDD" id="cd07821">
    <property type="entry name" value="PYR_PYL_RCAR_like"/>
    <property type="match status" value="1"/>
</dbReference>